<dbReference type="EMBL" id="KB705645">
    <property type="protein sequence ID" value="EMR71410.1"/>
    <property type="molecule type" value="Genomic_DNA"/>
</dbReference>
<feature type="domain" description="Cytidyltransferase-like" evidence="2">
    <location>
        <begin position="226"/>
        <end position="414"/>
    </location>
</feature>
<organism evidence="3 4">
    <name type="scientific">Eutypa lata (strain UCR-EL1)</name>
    <name type="common">Grapevine dieback disease fungus</name>
    <name type="synonym">Eutypa armeniacae</name>
    <dbReference type="NCBI Taxonomy" id="1287681"/>
    <lineage>
        <taxon>Eukaryota</taxon>
        <taxon>Fungi</taxon>
        <taxon>Dikarya</taxon>
        <taxon>Ascomycota</taxon>
        <taxon>Pezizomycotina</taxon>
        <taxon>Sordariomycetes</taxon>
        <taxon>Xylariomycetidae</taxon>
        <taxon>Xylariales</taxon>
        <taxon>Diatrypaceae</taxon>
        <taxon>Eutypa</taxon>
    </lineage>
</organism>
<dbReference type="GO" id="GO:0016779">
    <property type="term" value="F:nucleotidyltransferase activity"/>
    <property type="evidence" value="ECO:0007669"/>
    <property type="project" value="UniProtKB-KW"/>
</dbReference>
<feature type="region of interest" description="Disordered" evidence="1">
    <location>
        <begin position="1"/>
        <end position="35"/>
    </location>
</feature>
<dbReference type="OMA" id="VEIWDPF"/>
<dbReference type="HOGENOM" id="CLU_035272_3_1_1"/>
<dbReference type="Pfam" id="PF01467">
    <property type="entry name" value="CTP_transf_like"/>
    <property type="match status" value="1"/>
</dbReference>
<dbReference type="Gene3D" id="3.40.50.620">
    <property type="entry name" value="HUPs"/>
    <property type="match status" value="1"/>
</dbReference>
<dbReference type="PANTHER" id="PTHR10695">
    <property type="entry name" value="DEPHOSPHO-COA KINASE-RELATED"/>
    <property type="match status" value="1"/>
</dbReference>
<dbReference type="OrthoDB" id="330671at2759"/>
<feature type="compositionally biased region" description="Pro residues" evidence="1">
    <location>
        <begin position="11"/>
        <end position="27"/>
    </location>
</feature>
<name>M7TXM5_EUTLA</name>
<protein>
    <submittedName>
        <fullName evidence="3">Putative pantetheine-phosphate adenylyltransferase family protein</fullName>
    </submittedName>
</protein>
<reference evidence="4" key="1">
    <citation type="journal article" date="2013" name="Genome Announc.">
        <title>Draft genome sequence of the grapevine dieback fungus Eutypa lata UCR-EL1.</title>
        <authorList>
            <person name="Blanco-Ulate B."/>
            <person name="Rolshausen P.E."/>
            <person name="Cantu D."/>
        </authorList>
    </citation>
    <scope>NUCLEOTIDE SEQUENCE [LARGE SCALE GENOMIC DNA]</scope>
    <source>
        <strain evidence="4">UCR-EL1</strain>
    </source>
</reference>
<evidence type="ECO:0000313" key="3">
    <source>
        <dbReference type="EMBL" id="EMR71410.1"/>
    </source>
</evidence>
<dbReference type="GO" id="GO:0004140">
    <property type="term" value="F:dephospho-CoA kinase activity"/>
    <property type="evidence" value="ECO:0007669"/>
    <property type="project" value="TreeGrafter"/>
</dbReference>
<dbReference type="InterPro" id="IPR014729">
    <property type="entry name" value="Rossmann-like_a/b/a_fold"/>
</dbReference>
<evidence type="ECO:0000256" key="1">
    <source>
        <dbReference type="SAM" id="MobiDB-lite"/>
    </source>
</evidence>
<feature type="compositionally biased region" description="Low complexity" evidence="1">
    <location>
        <begin position="1"/>
        <end position="10"/>
    </location>
</feature>
<keyword evidence="3" id="KW-0808">Transferase</keyword>
<dbReference type="eggNOG" id="KOG3351">
    <property type="taxonomic scope" value="Eukaryota"/>
</dbReference>
<gene>
    <name evidence="3" type="ORF">UCREL1_1547</name>
</gene>
<dbReference type="STRING" id="1287681.M7TXM5"/>
<keyword evidence="3" id="KW-0548">Nucleotidyltransferase</keyword>
<evidence type="ECO:0000259" key="2">
    <source>
        <dbReference type="Pfam" id="PF01467"/>
    </source>
</evidence>
<sequence length="425" mass="46424">MSSSTSGTKSPPSPLPSLILLPPPPRPASRGTLSAAYRPPLEAAISRLKSDGEGATLIVALTSPFLAGQFQRQKTLSWPEAQTLLAGLYSIISTICAKLSLPAEVHAGPGSVDARVVLVDHDPSRQYKKEQDFRPAIETNNTVVLDLASFASAYHPWKYIFHVNNEAGYSLLTTYLKMFESVSVQQQPALKQDQLITVEGGLAMTIKPSDPSHFAPQTSPYPTVCLGGTFDHLHPGHKLLLHAAVLLLDVPERGAKKPCRFIIGVTGDELLKRKKYAEFVQPWDVRVNNVIEFLSTVLHLSKGGWKHNQDVRIIKKEDEVVAQFRDGTIEVQCVVLQDTFGPTTATEDMDALVVSGETRSGGQAVNAKRREQGWHPLEVFEVDVLDAEEVVGDDDAPTKTQDFATKISSTAIRKQKAETTSSART</sequence>
<evidence type="ECO:0000313" key="4">
    <source>
        <dbReference type="Proteomes" id="UP000012174"/>
    </source>
</evidence>
<dbReference type="PANTHER" id="PTHR10695:SF46">
    <property type="entry name" value="BIFUNCTIONAL COENZYME A SYNTHASE-RELATED"/>
    <property type="match status" value="1"/>
</dbReference>
<dbReference type="AlphaFoldDB" id="M7TXM5"/>
<proteinExistence type="predicted"/>
<dbReference type="KEGG" id="ela:UCREL1_1547"/>
<accession>M7TXM5</accession>
<dbReference type="SUPFAM" id="SSF52374">
    <property type="entry name" value="Nucleotidylyl transferase"/>
    <property type="match status" value="1"/>
</dbReference>
<dbReference type="Proteomes" id="UP000012174">
    <property type="component" value="Unassembled WGS sequence"/>
</dbReference>
<dbReference type="InterPro" id="IPR004821">
    <property type="entry name" value="Cyt_trans-like"/>
</dbReference>
<dbReference type="GO" id="GO:0015937">
    <property type="term" value="P:coenzyme A biosynthetic process"/>
    <property type="evidence" value="ECO:0007669"/>
    <property type="project" value="TreeGrafter"/>
</dbReference>
<keyword evidence="4" id="KW-1185">Reference proteome</keyword>